<sequence>MSAGIVAAIAVTVIALVTAVVLRSRRRAGPRLVSGAVPREPPSAVPRDPLLAKIDETFRAGRFCVLLGRGGVGKTHLAAAYVRGGRFPVVWVAAQDPANTERAYAALAGPSFDAEAGLAWLDSLDDAVVVFDGATDPDALNRWLPARARVLVTTTVPDFEILGGTVPVGGFGEAEAVRFLEARSGRAAGPDAAVVARELGYLPLALTQAGPVIRATGFAAYLGRLPHVPPLEREPGEDHPPCVESTALAALSAVGTRDSRAPALAELLAVLAPWGVRRALLRRAGPDPVAVDAAVAGLAAAALAEPDVSGEVVTMHRLTQRAVLGRLHTQERLAGALDRAFDVAETAGEELPAHAAALWRHFRALPSAELAPRLSRMLRLRRRSVEALLTEGAIARARALAQEVLADHEAYLPPGHEDTTRAAEALHRSGVVPD</sequence>
<proteinExistence type="predicted"/>
<organism evidence="1 2">
    <name type="scientific">Amycolatopsis australiensis</name>
    <dbReference type="NCBI Taxonomy" id="546364"/>
    <lineage>
        <taxon>Bacteria</taxon>
        <taxon>Bacillati</taxon>
        <taxon>Actinomycetota</taxon>
        <taxon>Actinomycetes</taxon>
        <taxon>Pseudonocardiales</taxon>
        <taxon>Pseudonocardiaceae</taxon>
        <taxon>Amycolatopsis</taxon>
    </lineage>
</organism>
<evidence type="ECO:0000313" key="2">
    <source>
        <dbReference type="Proteomes" id="UP000182740"/>
    </source>
</evidence>
<dbReference type="OrthoDB" id="3885120at2"/>
<reference evidence="2" key="1">
    <citation type="submission" date="2016-11" db="EMBL/GenBank/DDBJ databases">
        <authorList>
            <person name="Varghese N."/>
            <person name="Submissions S."/>
        </authorList>
    </citation>
    <scope>NUCLEOTIDE SEQUENCE [LARGE SCALE GENOMIC DNA]</scope>
    <source>
        <strain evidence="2">DSM 44671</strain>
    </source>
</reference>
<protein>
    <recommendedName>
        <fullName evidence="3">NB-ARC domain-containing protein</fullName>
    </recommendedName>
</protein>
<evidence type="ECO:0008006" key="3">
    <source>
        <dbReference type="Google" id="ProtNLM"/>
    </source>
</evidence>
<keyword evidence="2" id="KW-1185">Reference proteome</keyword>
<accession>A0A1K1SD63</accession>
<dbReference type="SUPFAM" id="SSF52540">
    <property type="entry name" value="P-loop containing nucleoside triphosphate hydrolases"/>
    <property type="match status" value="1"/>
</dbReference>
<gene>
    <name evidence="1" type="ORF">SAMN04489730_5306</name>
</gene>
<dbReference type="Proteomes" id="UP000182740">
    <property type="component" value="Unassembled WGS sequence"/>
</dbReference>
<dbReference type="STRING" id="546364.SAMN04489730_5306"/>
<evidence type="ECO:0000313" key="1">
    <source>
        <dbReference type="EMBL" id="SFW81991.1"/>
    </source>
</evidence>
<name>A0A1K1SD63_9PSEU</name>
<dbReference type="Gene3D" id="3.40.50.300">
    <property type="entry name" value="P-loop containing nucleotide triphosphate hydrolases"/>
    <property type="match status" value="1"/>
</dbReference>
<dbReference type="InterPro" id="IPR027417">
    <property type="entry name" value="P-loop_NTPase"/>
</dbReference>
<dbReference type="AlphaFoldDB" id="A0A1K1SD63"/>
<dbReference type="EMBL" id="FPJG01000006">
    <property type="protein sequence ID" value="SFW81991.1"/>
    <property type="molecule type" value="Genomic_DNA"/>
</dbReference>
<dbReference type="RefSeq" id="WP_072478806.1">
    <property type="nucleotide sequence ID" value="NZ_FPJG01000006.1"/>
</dbReference>